<dbReference type="Proteomes" id="UP000887565">
    <property type="component" value="Unplaced"/>
</dbReference>
<organism evidence="1 2">
    <name type="scientific">Romanomermis culicivorax</name>
    <name type="common">Nematode worm</name>
    <dbReference type="NCBI Taxonomy" id="13658"/>
    <lineage>
        <taxon>Eukaryota</taxon>
        <taxon>Metazoa</taxon>
        <taxon>Ecdysozoa</taxon>
        <taxon>Nematoda</taxon>
        <taxon>Enoplea</taxon>
        <taxon>Dorylaimia</taxon>
        <taxon>Mermithida</taxon>
        <taxon>Mermithoidea</taxon>
        <taxon>Mermithidae</taxon>
        <taxon>Romanomermis</taxon>
    </lineage>
</organism>
<proteinExistence type="predicted"/>
<sequence length="63" mass="7824">MIVAMYLERSTNLVSYGRPDLSRCERGKSKPKFYYYKRIIRQGMRTYNHRKEFHDYNWVILLM</sequence>
<accession>A0A915KZH9</accession>
<dbReference type="WBParaSite" id="nRc.2.0.1.t44237-RA">
    <property type="protein sequence ID" value="nRc.2.0.1.t44237-RA"/>
    <property type="gene ID" value="nRc.2.0.1.g44237"/>
</dbReference>
<dbReference type="AlphaFoldDB" id="A0A915KZH9"/>
<name>A0A915KZH9_ROMCU</name>
<evidence type="ECO:0000313" key="2">
    <source>
        <dbReference type="WBParaSite" id="nRc.2.0.1.t44237-RA"/>
    </source>
</evidence>
<reference evidence="2" key="1">
    <citation type="submission" date="2022-11" db="UniProtKB">
        <authorList>
            <consortium name="WormBaseParasite"/>
        </authorList>
    </citation>
    <scope>IDENTIFICATION</scope>
</reference>
<evidence type="ECO:0000313" key="1">
    <source>
        <dbReference type="Proteomes" id="UP000887565"/>
    </source>
</evidence>
<protein>
    <submittedName>
        <fullName evidence="2">Ovule protein</fullName>
    </submittedName>
</protein>
<keyword evidence="1" id="KW-1185">Reference proteome</keyword>